<dbReference type="PANTHER" id="PTHR46457:SF1">
    <property type="entry name" value="DNA REPAIR PROTEIN RAD51 HOMOLOG 4"/>
    <property type="match status" value="1"/>
</dbReference>
<dbReference type="InterPro" id="IPR051988">
    <property type="entry name" value="HRR_RAD51_Paralog"/>
</dbReference>
<dbReference type="AlphaFoldDB" id="A0A9P5NUZ2"/>
<accession>A0A9P5NUZ2</accession>
<dbReference type="PANTHER" id="PTHR46457">
    <property type="entry name" value="DNA REPAIR PROTEIN RAD51 HOMOLOG 4"/>
    <property type="match status" value="1"/>
</dbReference>
<name>A0A9P5NUZ2_GYMJU</name>
<keyword evidence="4" id="KW-1185">Reference proteome</keyword>
<dbReference type="GO" id="GO:0033063">
    <property type="term" value="C:Rad51B-Rad51C-Rad51D-XRCC2 complex"/>
    <property type="evidence" value="ECO:0007669"/>
    <property type="project" value="TreeGrafter"/>
</dbReference>
<comment type="subcellular location">
    <subcellularLocation>
        <location evidence="1">Nucleus</location>
    </subcellularLocation>
</comment>
<dbReference type="OrthoDB" id="336321at2759"/>
<protein>
    <submittedName>
        <fullName evidence="3">P-loop containing nucleoside triphosphate hydrolase protein</fullName>
    </submittedName>
</protein>
<dbReference type="GO" id="GO:0007131">
    <property type="term" value="P:reciprocal meiotic recombination"/>
    <property type="evidence" value="ECO:0007669"/>
    <property type="project" value="TreeGrafter"/>
</dbReference>
<dbReference type="GO" id="GO:0005657">
    <property type="term" value="C:replication fork"/>
    <property type="evidence" value="ECO:0007669"/>
    <property type="project" value="TreeGrafter"/>
</dbReference>
<evidence type="ECO:0000256" key="2">
    <source>
        <dbReference type="ARBA" id="ARBA00023242"/>
    </source>
</evidence>
<reference evidence="3" key="1">
    <citation type="submission" date="2020-11" db="EMBL/GenBank/DDBJ databases">
        <authorList>
            <consortium name="DOE Joint Genome Institute"/>
            <person name="Ahrendt S."/>
            <person name="Riley R."/>
            <person name="Andreopoulos W."/>
            <person name="LaButti K."/>
            <person name="Pangilinan J."/>
            <person name="Ruiz-duenas F.J."/>
            <person name="Barrasa J.M."/>
            <person name="Sanchez-Garcia M."/>
            <person name="Camarero S."/>
            <person name="Miyauchi S."/>
            <person name="Serrano A."/>
            <person name="Linde D."/>
            <person name="Babiker R."/>
            <person name="Drula E."/>
            <person name="Ayuso-Fernandez I."/>
            <person name="Pacheco R."/>
            <person name="Padilla G."/>
            <person name="Ferreira P."/>
            <person name="Barriuso J."/>
            <person name="Kellner H."/>
            <person name="Castanera R."/>
            <person name="Alfaro M."/>
            <person name="Ramirez L."/>
            <person name="Pisabarro A.G."/>
            <person name="Kuo A."/>
            <person name="Tritt A."/>
            <person name="Lipzen A."/>
            <person name="He G."/>
            <person name="Yan M."/>
            <person name="Ng V."/>
            <person name="Cullen D."/>
            <person name="Martin F."/>
            <person name="Rosso M.-N."/>
            <person name="Henrissat B."/>
            <person name="Hibbett D."/>
            <person name="Martinez A.T."/>
            <person name="Grigoriev I.V."/>
        </authorList>
    </citation>
    <scope>NUCLEOTIDE SEQUENCE</scope>
    <source>
        <strain evidence="3">AH 44721</strain>
    </source>
</reference>
<evidence type="ECO:0000313" key="3">
    <source>
        <dbReference type="EMBL" id="KAF8905060.1"/>
    </source>
</evidence>
<organism evidence="3 4">
    <name type="scientific">Gymnopilus junonius</name>
    <name type="common">Spectacular rustgill mushroom</name>
    <name type="synonym">Gymnopilus spectabilis subsp. junonius</name>
    <dbReference type="NCBI Taxonomy" id="109634"/>
    <lineage>
        <taxon>Eukaryota</taxon>
        <taxon>Fungi</taxon>
        <taxon>Dikarya</taxon>
        <taxon>Basidiomycota</taxon>
        <taxon>Agaricomycotina</taxon>
        <taxon>Agaricomycetes</taxon>
        <taxon>Agaricomycetidae</taxon>
        <taxon>Agaricales</taxon>
        <taxon>Agaricineae</taxon>
        <taxon>Hymenogastraceae</taxon>
        <taxon>Gymnopilus</taxon>
    </lineage>
</organism>
<dbReference type="GO" id="GO:0000400">
    <property type="term" value="F:four-way junction DNA binding"/>
    <property type="evidence" value="ECO:0007669"/>
    <property type="project" value="TreeGrafter"/>
</dbReference>
<comment type="caution">
    <text evidence="3">The sequence shown here is derived from an EMBL/GenBank/DDBJ whole genome shotgun (WGS) entry which is preliminary data.</text>
</comment>
<dbReference type="GO" id="GO:0000723">
    <property type="term" value="P:telomere maintenance"/>
    <property type="evidence" value="ECO:0007669"/>
    <property type="project" value="TreeGrafter"/>
</dbReference>
<sequence length="316" mass="33991">MRLSSLVPTIPANLVASLEANGIRTDVDLLYAAPAFEIYKRLPAKTVTLQELLEYISIVASLSAAPGISGFELYQLDQVKKPEDDVLRSGNTDLDVFVHGLNGRVIEISGDRGSGKSTLALSFTLHSIGSSSHTSAVWIDTTGEFSPGGAAAILAHAKIAETALERIQVSFAFDIETAQMVIEDLIHRDDPNLRFVVVDCITPLLGPLLSAVSAYGHAVMTEFMQQLQSFSRNSGATVLVVNNTAAKGPDTLDRKPALGPSFVLMTDTTLWLQVHQGKDKDPEDSGFFSISTIKSHTKPTGTSLDFRIHHGVIHPA</sequence>
<evidence type="ECO:0000313" key="4">
    <source>
        <dbReference type="Proteomes" id="UP000724874"/>
    </source>
</evidence>
<keyword evidence="2" id="KW-0539">Nucleus</keyword>
<dbReference type="GO" id="GO:0003697">
    <property type="term" value="F:single-stranded DNA binding"/>
    <property type="evidence" value="ECO:0007669"/>
    <property type="project" value="TreeGrafter"/>
</dbReference>
<dbReference type="GO" id="GO:0000724">
    <property type="term" value="P:double-strand break repair via homologous recombination"/>
    <property type="evidence" value="ECO:0007669"/>
    <property type="project" value="TreeGrafter"/>
</dbReference>
<evidence type="ECO:0000256" key="1">
    <source>
        <dbReference type="ARBA" id="ARBA00004123"/>
    </source>
</evidence>
<gene>
    <name evidence="3" type="ORF">CPB84DRAFT_1772307</name>
</gene>
<dbReference type="Gene3D" id="3.40.50.300">
    <property type="entry name" value="P-loop containing nucleotide triphosphate hydrolases"/>
    <property type="match status" value="1"/>
</dbReference>
<dbReference type="GO" id="GO:0042148">
    <property type="term" value="P:DNA strand invasion"/>
    <property type="evidence" value="ECO:0007669"/>
    <property type="project" value="TreeGrafter"/>
</dbReference>
<dbReference type="GO" id="GO:0008094">
    <property type="term" value="F:ATP-dependent activity, acting on DNA"/>
    <property type="evidence" value="ECO:0007669"/>
    <property type="project" value="TreeGrafter"/>
</dbReference>
<proteinExistence type="predicted"/>
<dbReference type="SUPFAM" id="SSF52540">
    <property type="entry name" value="P-loop containing nucleoside triphosphate hydrolases"/>
    <property type="match status" value="1"/>
</dbReference>
<keyword evidence="3" id="KW-0378">Hydrolase</keyword>
<dbReference type="GO" id="GO:0016787">
    <property type="term" value="F:hydrolase activity"/>
    <property type="evidence" value="ECO:0007669"/>
    <property type="project" value="UniProtKB-KW"/>
</dbReference>
<dbReference type="InterPro" id="IPR027417">
    <property type="entry name" value="P-loop_NTPase"/>
</dbReference>
<dbReference type="Proteomes" id="UP000724874">
    <property type="component" value="Unassembled WGS sequence"/>
</dbReference>
<dbReference type="Pfam" id="PF13481">
    <property type="entry name" value="AAA_25"/>
    <property type="match status" value="1"/>
</dbReference>
<dbReference type="GO" id="GO:0005815">
    <property type="term" value="C:microtubule organizing center"/>
    <property type="evidence" value="ECO:0007669"/>
    <property type="project" value="TreeGrafter"/>
</dbReference>
<dbReference type="EMBL" id="JADNYJ010000024">
    <property type="protein sequence ID" value="KAF8905060.1"/>
    <property type="molecule type" value="Genomic_DNA"/>
</dbReference>